<gene>
    <name evidence="1" type="ORF">MM415B02780_0008</name>
</gene>
<organism evidence="1">
    <name type="scientific">viral metagenome</name>
    <dbReference type="NCBI Taxonomy" id="1070528"/>
    <lineage>
        <taxon>unclassified sequences</taxon>
        <taxon>metagenomes</taxon>
        <taxon>organismal metagenomes</taxon>
    </lineage>
</organism>
<proteinExistence type="predicted"/>
<dbReference type="AlphaFoldDB" id="A0A6M3L3A0"/>
<dbReference type="EMBL" id="MT142771">
    <property type="protein sequence ID" value="QJA88332.1"/>
    <property type="molecule type" value="Genomic_DNA"/>
</dbReference>
<accession>A0A6M3L3A0</accession>
<protein>
    <submittedName>
        <fullName evidence="1">Uncharacterized protein</fullName>
    </submittedName>
</protein>
<name>A0A6M3L3A0_9ZZZZ</name>
<evidence type="ECO:0000313" key="1">
    <source>
        <dbReference type="EMBL" id="QJA88332.1"/>
    </source>
</evidence>
<reference evidence="1" key="1">
    <citation type="submission" date="2020-03" db="EMBL/GenBank/DDBJ databases">
        <title>The deep terrestrial virosphere.</title>
        <authorList>
            <person name="Holmfeldt K."/>
            <person name="Nilsson E."/>
            <person name="Simone D."/>
            <person name="Lopez-Fernandez M."/>
            <person name="Wu X."/>
            <person name="de Brujin I."/>
            <person name="Lundin D."/>
            <person name="Andersson A."/>
            <person name="Bertilsson S."/>
            <person name="Dopson M."/>
        </authorList>
    </citation>
    <scope>NUCLEOTIDE SEQUENCE</scope>
    <source>
        <strain evidence="1">MM415B02780</strain>
    </source>
</reference>
<sequence length="65" mass="7198">MTKIYDLDGNERGASWMTGKYGSVFVQSVNEYPKFELVELRETCGPAIIKATALDTVPGDPKCQQ</sequence>